<dbReference type="InterPro" id="IPR020560">
    <property type="entry name" value="PRibGlycinamide_synth_C-dom"/>
</dbReference>
<evidence type="ECO:0000313" key="21">
    <source>
        <dbReference type="Proteomes" id="UP000176938"/>
    </source>
</evidence>
<keyword evidence="10 18" id="KW-0067">ATP-binding</keyword>
<evidence type="ECO:0000256" key="14">
    <source>
        <dbReference type="ARBA" id="ARBA00042242"/>
    </source>
</evidence>
<comment type="catalytic activity">
    <reaction evidence="17">
        <text>5-phospho-beta-D-ribosylamine + glycine + ATP = N(1)-(5-phospho-beta-D-ribosyl)glycinamide + ADP + phosphate + H(+)</text>
        <dbReference type="Rhea" id="RHEA:17453"/>
        <dbReference type="ChEBI" id="CHEBI:15378"/>
        <dbReference type="ChEBI" id="CHEBI:30616"/>
        <dbReference type="ChEBI" id="CHEBI:43474"/>
        <dbReference type="ChEBI" id="CHEBI:57305"/>
        <dbReference type="ChEBI" id="CHEBI:58681"/>
        <dbReference type="ChEBI" id="CHEBI:143788"/>
        <dbReference type="ChEBI" id="CHEBI:456216"/>
        <dbReference type="EC" id="6.3.4.13"/>
    </reaction>
</comment>
<organism evidence="20 21">
    <name type="scientific">candidate division WOR-1 bacterium RIFCSPLOWO2_02_FULL_46_20</name>
    <dbReference type="NCBI Taxonomy" id="1802567"/>
    <lineage>
        <taxon>Bacteria</taxon>
        <taxon>Bacillati</taxon>
        <taxon>Saganbacteria</taxon>
    </lineage>
</organism>
<dbReference type="FunFam" id="3.40.50.20:FF:000006">
    <property type="entry name" value="Phosphoribosylamine--glycine ligase, chloroplastic"/>
    <property type="match status" value="1"/>
</dbReference>
<dbReference type="GO" id="GO:0004637">
    <property type="term" value="F:phosphoribosylamine-glycine ligase activity"/>
    <property type="evidence" value="ECO:0007669"/>
    <property type="project" value="UniProtKB-UniRule"/>
</dbReference>
<comment type="cofactor">
    <cofactor evidence="2">
        <name>Mg(2+)</name>
        <dbReference type="ChEBI" id="CHEBI:18420"/>
    </cofactor>
</comment>
<keyword evidence="9 17" id="KW-0658">Purine biosynthesis</keyword>
<dbReference type="GO" id="GO:0046872">
    <property type="term" value="F:metal ion binding"/>
    <property type="evidence" value="ECO:0007669"/>
    <property type="project" value="UniProtKB-KW"/>
</dbReference>
<dbReference type="UniPathway" id="UPA00074">
    <property type="reaction ID" value="UER00125"/>
</dbReference>
<dbReference type="Gene3D" id="3.40.50.20">
    <property type="match status" value="1"/>
</dbReference>
<gene>
    <name evidence="17" type="primary">purD</name>
    <name evidence="20" type="ORF">A3H38_00165</name>
</gene>
<sequence length="428" mass="45826">MNILVIGSGGREHALVWKIAQSPKVKKIYCAPGNAGTAELAENVNINIDDIKGLLKFALEKKIDLTVVGPEMPLVAGIVDLFEEKGLKIFGPNKAAAQIEGSKVFSKEFMAKYDIPTAQAGIFTNSKEAIAYINNVGAPIVVKADGLAAGKGVIVAQTVKEAMAAVNQIMEDKEFGAAGDKVVIEECLVGEEASIIAITDGETIVPLASSQDHKRVFDNDEGPNTGGMGAYSPAPVVTDQLMDTIYNSALEPFMVGMKREGIVYKGVIYAGIMVTKQGPKVLEFNCRFGDPETQPIMMRLESDLVEVFEKTVEGKLQAVNLKWKERAAVCVVLAAGGYPGKYETGLPISGLDKISQLKDAYVFHAGTKGPGVLTAGGRVLGVTALGDTIKFAIDNAYRAVSLISFKGMHYRQDIGKKALKCLRKRARI</sequence>
<evidence type="ECO:0000256" key="17">
    <source>
        <dbReference type="HAMAP-Rule" id="MF_00138"/>
    </source>
</evidence>
<dbReference type="PANTHER" id="PTHR43472">
    <property type="entry name" value="PHOSPHORIBOSYLAMINE--GLYCINE LIGASE"/>
    <property type="match status" value="1"/>
</dbReference>
<evidence type="ECO:0000259" key="19">
    <source>
        <dbReference type="PROSITE" id="PS50975"/>
    </source>
</evidence>
<dbReference type="InterPro" id="IPR016185">
    <property type="entry name" value="PreATP-grasp_dom_sf"/>
</dbReference>
<dbReference type="NCBIfam" id="TIGR00877">
    <property type="entry name" value="purD"/>
    <property type="match status" value="1"/>
</dbReference>
<dbReference type="GO" id="GO:0005524">
    <property type="term" value="F:ATP binding"/>
    <property type="evidence" value="ECO:0007669"/>
    <property type="project" value="UniProtKB-UniRule"/>
</dbReference>
<dbReference type="SUPFAM" id="SSF56059">
    <property type="entry name" value="Glutathione synthetase ATP-binding domain-like"/>
    <property type="match status" value="1"/>
</dbReference>
<evidence type="ECO:0000256" key="16">
    <source>
        <dbReference type="ARBA" id="ARBA00079592"/>
    </source>
</evidence>
<dbReference type="AlphaFoldDB" id="A0A1F4R4S4"/>
<evidence type="ECO:0000256" key="10">
    <source>
        <dbReference type="ARBA" id="ARBA00022840"/>
    </source>
</evidence>
<comment type="cofactor">
    <cofactor evidence="1">
        <name>Mn(2+)</name>
        <dbReference type="ChEBI" id="CHEBI:29035"/>
    </cofactor>
</comment>
<evidence type="ECO:0000256" key="2">
    <source>
        <dbReference type="ARBA" id="ARBA00001946"/>
    </source>
</evidence>
<reference evidence="20 21" key="1">
    <citation type="journal article" date="2016" name="Nat. Commun.">
        <title>Thousands of microbial genomes shed light on interconnected biogeochemical processes in an aquifer system.</title>
        <authorList>
            <person name="Anantharaman K."/>
            <person name="Brown C.T."/>
            <person name="Hug L.A."/>
            <person name="Sharon I."/>
            <person name="Castelle C.J."/>
            <person name="Probst A.J."/>
            <person name="Thomas B.C."/>
            <person name="Singh A."/>
            <person name="Wilkins M.J."/>
            <person name="Karaoz U."/>
            <person name="Brodie E.L."/>
            <person name="Williams K.H."/>
            <person name="Hubbard S.S."/>
            <person name="Banfield J.F."/>
        </authorList>
    </citation>
    <scope>NUCLEOTIDE SEQUENCE [LARGE SCALE GENOMIC DNA]</scope>
</reference>
<dbReference type="GO" id="GO:0009113">
    <property type="term" value="P:purine nucleobase biosynthetic process"/>
    <property type="evidence" value="ECO:0007669"/>
    <property type="project" value="InterPro"/>
</dbReference>
<dbReference type="InterPro" id="IPR020562">
    <property type="entry name" value="PRibGlycinamide_synth_N"/>
</dbReference>
<dbReference type="InterPro" id="IPR020561">
    <property type="entry name" value="PRibGlycinamid_synth_ATP-grasp"/>
</dbReference>
<dbReference type="Gene3D" id="3.30.1490.20">
    <property type="entry name" value="ATP-grasp fold, A domain"/>
    <property type="match status" value="1"/>
</dbReference>
<dbReference type="EC" id="6.3.4.13" evidence="4 17"/>
<dbReference type="Pfam" id="PF01071">
    <property type="entry name" value="GARS_A"/>
    <property type="match status" value="1"/>
</dbReference>
<evidence type="ECO:0000256" key="6">
    <source>
        <dbReference type="ARBA" id="ARBA00022598"/>
    </source>
</evidence>
<keyword evidence="11" id="KW-0460">Magnesium</keyword>
<dbReference type="InterPro" id="IPR011761">
    <property type="entry name" value="ATP-grasp"/>
</dbReference>
<evidence type="ECO:0000256" key="12">
    <source>
        <dbReference type="ARBA" id="ARBA00023211"/>
    </source>
</evidence>
<keyword evidence="6 17" id="KW-0436">Ligase</keyword>
<evidence type="ECO:0000313" key="20">
    <source>
        <dbReference type="EMBL" id="OGC03172.1"/>
    </source>
</evidence>
<evidence type="ECO:0000256" key="18">
    <source>
        <dbReference type="PROSITE-ProRule" id="PRU00409"/>
    </source>
</evidence>
<dbReference type="PROSITE" id="PS50975">
    <property type="entry name" value="ATP_GRASP"/>
    <property type="match status" value="1"/>
</dbReference>
<feature type="domain" description="ATP-grasp" evidence="19">
    <location>
        <begin position="107"/>
        <end position="313"/>
    </location>
</feature>
<proteinExistence type="inferred from homology"/>
<dbReference type="HAMAP" id="MF_00138">
    <property type="entry name" value="GARS"/>
    <property type="match status" value="1"/>
</dbReference>
<dbReference type="PROSITE" id="PS00184">
    <property type="entry name" value="GARS"/>
    <property type="match status" value="1"/>
</dbReference>
<dbReference type="InterPro" id="IPR037123">
    <property type="entry name" value="PRibGlycinamide_synth_C_sf"/>
</dbReference>
<accession>A0A1F4R4S4</accession>
<dbReference type="Proteomes" id="UP000176938">
    <property type="component" value="Unassembled WGS sequence"/>
</dbReference>
<dbReference type="Gene3D" id="3.30.470.20">
    <property type="entry name" value="ATP-grasp fold, B domain"/>
    <property type="match status" value="1"/>
</dbReference>
<evidence type="ECO:0000256" key="5">
    <source>
        <dbReference type="ARBA" id="ARBA00020605"/>
    </source>
</evidence>
<dbReference type="InterPro" id="IPR013815">
    <property type="entry name" value="ATP_grasp_subdomain_1"/>
</dbReference>
<evidence type="ECO:0000256" key="11">
    <source>
        <dbReference type="ARBA" id="ARBA00022842"/>
    </source>
</evidence>
<keyword evidence="8 18" id="KW-0547">Nucleotide-binding</keyword>
<evidence type="ECO:0000256" key="3">
    <source>
        <dbReference type="ARBA" id="ARBA00005174"/>
    </source>
</evidence>
<comment type="pathway">
    <text evidence="3 17">Purine metabolism; IMP biosynthesis via de novo pathway; N(1)-(5-phospho-D-ribosyl)glycinamide from 5-phospho-alpha-D-ribose 1-diphosphate: step 2/2.</text>
</comment>
<dbReference type="InterPro" id="IPR000115">
    <property type="entry name" value="PRibGlycinamide_synth"/>
</dbReference>
<name>A0A1F4R4S4_UNCSA</name>
<keyword evidence="12" id="KW-0464">Manganese</keyword>
<dbReference type="FunFam" id="3.30.470.20:FF:000031">
    <property type="entry name" value="Phosphoribosylamine--glycine ligase"/>
    <property type="match status" value="1"/>
</dbReference>
<dbReference type="Pfam" id="PF02843">
    <property type="entry name" value="GARS_C"/>
    <property type="match status" value="1"/>
</dbReference>
<protein>
    <recommendedName>
        <fullName evidence="5 17">Phosphoribosylamine--glycine ligase</fullName>
        <ecNumber evidence="4 17">6.3.4.13</ecNumber>
    </recommendedName>
    <alternativeName>
        <fullName evidence="16 17">GARS</fullName>
    </alternativeName>
    <alternativeName>
        <fullName evidence="14 17">Glycinamide ribonucleotide synthetase</fullName>
    </alternativeName>
    <alternativeName>
        <fullName evidence="15 17">Phosphoribosylglycinamide synthetase</fullName>
    </alternativeName>
</protein>
<dbReference type="GO" id="GO:0006189">
    <property type="term" value="P:'de novo' IMP biosynthetic process"/>
    <property type="evidence" value="ECO:0007669"/>
    <property type="project" value="UniProtKB-UniRule"/>
</dbReference>
<dbReference type="InterPro" id="IPR011054">
    <property type="entry name" value="Rudment_hybrid_motif"/>
</dbReference>
<comment type="caution">
    <text evidence="20">The sequence shown here is derived from an EMBL/GenBank/DDBJ whole genome shotgun (WGS) entry which is preliminary data.</text>
</comment>
<comment type="similarity">
    <text evidence="13 17">Belongs to the GARS family.</text>
</comment>
<dbReference type="SMART" id="SM01209">
    <property type="entry name" value="GARS_A"/>
    <property type="match status" value="1"/>
</dbReference>
<evidence type="ECO:0000256" key="9">
    <source>
        <dbReference type="ARBA" id="ARBA00022755"/>
    </source>
</evidence>
<dbReference type="SMART" id="SM01210">
    <property type="entry name" value="GARS_C"/>
    <property type="match status" value="1"/>
</dbReference>
<dbReference type="PANTHER" id="PTHR43472:SF1">
    <property type="entry name" value="PHOSPHORIBOSYLAMINE--GLYCINE LIGASE, CHLOROPLASTIC"/>
    <property type="match status" value="1"/>
</dbReference>
<evidence type="ECO:0000256" key="13">
    <source>
        <dbReference type="ARBA" id="ARBA00038345"/>
    </source>
</evidence>
<dbReference type="Pfam" id="PF02844">
    <property type="entry name" value="GARS_N"/>
    <property type="match status" value="1"/>
</dbReference>
<dbReference type="SUPFAM" id="SSF52440">
    <property type="entry name" value="PreATP-grasp domain"/>
    <property type="match status" value="1"/>
</dbReference>
<evidence type="ECO:0000256" key="7">
    <source>
        <dbReference type="ARBA" id="ARBA00022723"/>
    </source>
</evidence>
<evidence type="ECO:0000256" key="15">
    <source>
        <dbReference type="ARBA" id="ARBA00042864"/>
    </source>
</evidence>
<evidence type="ECO:0000256" key="8">
    <source>
        <dbReference type="ARBA" id="ARBA00022741"/>
    </source>
</evidence>
<dbReference type="Gene3D" id="3.90.600.10">
    <property type="entry name" value="Phosphoribosylglycinamide synthetase, C-terminal domain"/>
    <property type="match status" value="1"/>
</dbReference>
<dbReference type="EMBL" id="METP01000059">
    <property type="protein sequence ID" value="OGC03172.1"/>
    <property type="molecule type" value="Genomic_DNA"/>
</dbReference>
<keyword evidence="7" id="KW-0479">Metal-binding</keyword>
<evidence type="ECO:0000256" key="4">
    <source>
        <dbReference type="ARBA" id="ARBA00013255"/>
    </source>
</evidence>
<dbReference type="SUPFAM" id="SSF51246">
    <property type="entry name" value="Rudiment single hybrid motif"/>
    <property type="match status" value="1"/>
</dbReference>
<dbReference type="FunFam" id="3.90.600.10:FF:000001">
    <property type="entry name" value="Trifunctional purine biosynthetic protein adenosine-3"/>
    <property type="match status" value="1"/>
</dbReference>
<dbReference type="InterPro" id="IPR020559">
    <property type="entry name" value="PRibGlycinamide_synth_CS"/>
</dbReference>
<evidence type="ECO:0000256" key="1">
    <source>
        <dbReference type="ARBA" id="ARBA00001936"/>
    </source>
</evidence>
<dbReference type="FunFam" id="3.30.1490.20:FF:000006">
    <property type="entry name" value="phosphoribosylamine--glycine ligase, chloroplastic-like"/>
    <property type="match status" value="1"/>
</dbReference>